<comment type="caution">
    <text evidence="3">The sequence shown here is derived from an EMBL/GenBank/DDBJ whole genome shotgun (WGS) entry which is preliminary data.</text>
</comment>
<dbReference type="Pfam" id="PF02598">
    <property type="entry name" value="Methyltrn_RNA_3"/>
    <property type="match status" value="1"/>
</dbReference>
<proteinExistence type="inferred from homology"/>
<gene>
    <name evidence="3" type="ORF">EJ08DRAFT_691599</name>
</gene>
<protein>
    <submittedName>
        <fullName evidence="3">DUF171-domain-containing protein</fullName>
    </submittedName>
</protein>
<dbReference type="Proteomes" id="UP000800235">
    <property type="component" value="Unassembled WGS sequence"/>
</dbReference>
<keyword evidence="4" id="KW-1185">Reference proteome</keyword>
<dbReference type="SUPFAM" id="SSF75217">
    <property type="entry name" value="alpha/beta knot"/>
    <property type="match status" value="1"/>
</dbReference>
<dbReference type="InterPro" id="IPR029026">
    <property type="entry name" value="tRNA_m1G_MTases_N"/>
</dbReference>
<feature type="region of interest" description="Disordered" evidence="2">
    <location>
        <begin position="174"/>
        <end position="196"/>
    </location>
</feature>
<name>A0A9P4U4Z3_9PEZI</name>
<reference evidence="3" key="1">
    <citation type="journal article" date="2020" name="Stud. Mycol.">
        <title>101 Dothideomycetes genomes: a test case for predicting lifestyles and emergence of pathogens.</title>
        <authorList>
            <person name="Haridas S."/>
            <person name="Albert R."/>
            <person name="Binder M."/>
            <person name="Bloem J."/>
            <person name="Labutti K."/>
            <person name="Salamov A."/>
            <person name="Andreopoulos B."/>
            <person name="Baker S."/>
            <person name="Barry K."/>
            <person name="Bills G."/>
            <person name="Bluhm B."/>
            <person name="Cannon C."/>
            <person name="Castanera R."/>
            <person name="Culley D."/>
            <person name="Daum C."/>
            <person name="Ezra D."/>
            <person name="Gonzalez J."/>
            <person name="Henrissat B."/>
            <person name="Kuo A."/>
            <person name="Liang C."/>
            <person name="Lipzen A."/>
            <person name="Lutzoni F."/>
            <person name="Magnuson J."/>
            <person name="Mondo S."/>
            <person name="Nolan M."/>
            <person name="Ohm R."/>
            <person name="Pangilinan J."/>
            <person name="Park H.-J."/>
            <person name="Ramirez L."/>
            <person name="Alfaro M."/>
            <person name="Sun H."/>
            <person name="Tritt A."/>
            <person name="Yoshinaga Y."/>
            <person name="Zwiers L.-H."/>
            <person name="Turgeon B."/>
            <person name="Goodwin S."/>
            <person name="Spatafora J."/>
            <person name="Crous P."/>
            <person name="Grigoriev I."/>
        </authorList>
    </citation>
    <scope>NUCLEOTIDE SEQUENCE</scope>
    <source>
        <strain evidence="3">CBS 130266</strain>
    </source>
</reference>
<comment type="similarity">
    <text evidence="1">Belongs to the class IV-like SAM-binding methyltransferase superfamily.</text>
</comment>
<evidence type="ECO:0000256" key="1">
    <source>
        <dbReference type="ARBA" id="ARBA00009841"/>
    </source>
</evidence>
<dbReference type="OrthoDB" id="361029at2759"/>
<dbReference type="InterPro" id="IPR003750">
    <property type="entry name" value="Put_MeTrfase-C9orf114-like"/>
</dbReference>
<evidence type="ECO:0000256" key="2">
    <source>
        <dbReference type="SAM" id="MobiDB-lite"/>
    </source>
</evidence>
<dbReference type="InterPro" id="IPR029028">
    <property type="entry name" value="Alpha/beta_knot_MTases"/>
</dbReference>
<dbReference type="PANTHER" id="PTHR12150:SF13">
    <property type="entry name" value="METHYLTRANSFERASE C9ORF114-RELATED"/>
    <property type="match status" value="1"/>
</dbReference>
<evidence type="ECO:0000313" key="4">
    <source>
        <dbReference type="Proteomes" id="UP000800235"/>
    </source>
</evidence>
<sequence>MGDERNKKRKRNVVVHQELDTSKPTAHYEPTGKGRSHTLSIAIPGSIIANCQKHDAKNNLVGRIARAAAVFCVDEIIVYNDGQFTPPTKQQYSHNFGNHDGYTGDTDPDNFLFHVLSYLECPPNLRQKLFPLHENLRTAGTLPSLDMPHHSRREFWTQYREGVTVDEKTARAMNGQVSEAPRSAKKQKKSGDTNGVAISHGTAVDVGFPTTVAIPVDVPPNTRVTVKFDSFRAPPNFPFRQRRHGEPADESELLTADPVDPAEPRETGGYYWGYTVRQASSLSAVFTECGFDDGYDVSVGTSERGVALSSVIPTATASSAPGAKRLNKTFQHALVVFGGVAGLEAAAAADPDLVEKGIGKENVSELFDFWVNACPGQGSRTIRTEEAVWVALSQMHEWVQGAWNE</sequence>
<evidence type="ECO:0000313" key="3">
    <source>
        <dbReference type="EMBL" id="KAF2436432.1"/>
    </source>
</evidence>
<organism evidence="3 4">
    <name type="scientific">Tothia fuscella</name>
    <dbReference type="NCBI Taxonomy" id="1048955"/>
    <lineage>
        <taxon>Eukaryota</taxon>
        <taxon>Fungi</taxon>
        <taxon>Dikarya</taxon>
        <taxon>Ascomycota</taxon>
        <taxon>Pezizomycotina</taxon>
        <taxon>Dothideomycetes</taxon>
        <taxon>Pleosporomycetidae</taxon>
        <taxon>Venturiales</taxon>
        <taxon>Cylindrosympodiaceae</taxon>
        <taxon>Tothia</taxon>
    </lineage>
</organism>
<dbReference type="CDD" id="cd18086">
    <property type="entry name" value="HsC9orf114-like"/>
    <property type="match status" value="1"/>
</dbReference>
<dbReference type="Gene3D" id="3.40.1280.10">
    <property type="match status" value="2"/>
</dbReference>
<accession>A0A9P4U4Z3</accession>
<dbReference type="AlphaFoldDB" id="A0A9P4U4Z3"/>
<dbReference type="SUPFAM" id="SSF50249">
    <property type="entry name" value="Nucleic acid-binding proteins"/>
    <property type="match status" value="1"/>
</dbReference>
<dbReference type="PANTHER" id="PTHR12150">
    <property type="entry name" value="CLASS IV SAM-BINDING METHYLTRANSFERASE-RELATED"/>
    <property type="match status" value="1"/>
</dbReference>
<feature type="region of interest" description="Disordered" evidence="2">
    <location>
        <begin position="1"/>
        <end position="35"/>
    </location>
</feature>
<dbReference type="EMBL" id="MU007010">
    <property type="protein sequence ID" value="KAF2436432.1"/>
    <property type="molecule type" value="Genomic_DNA"/>
</dbReference>
<dbReference type="InterPro" id="IPR012340">
    <property type="entry name" value="NA-bd_OB-fold"/>
</dbReference>